<feature type="transmembrane region" description="Helical" evidence="6">
    <location>
        <begin position="351"/>
        <end position="372"/>
    </location>
</feature>
<dbReference type="InterPro" id="IPR003838">
    <property type="entry name" value="ABC3_permease_C"/>
</dbReference>
<keyword evidence="5 6" id="KW-0472">Membrane</keyword>
<evidence type="ECO:0000259" key="8">
    <source>
        <dbReference type="Pfam" id="PF12704"/>
    </source>
</evidence>
<evidence type="ECO:0000256" key="4">
    <source>
        <dbReference type="ARBA" id="ARBA00022989"/>
    </source>
</evidence>
<sequence length="442" mass="50155">MVMIKIYFKQAWALMRQNKLFSALYIVGTGLAIAMTMIVAVVYYVKLAPVYPEVNRANTLYLSAACFKKNPGTDRQHTYQWGVSYKALQEWFYPMKNALVVSASLRNDMQENSYIQPVDGSGDFRISVKLTDPAFFRIYAFRFLEGKAFTAADLDGGIHTAVITDELARRLFGTVEGVEGRTFSLNYVDYRVCGVVRSASYLTGESYAQAYLPYSVSADYRDAKYDFDYLGAFGVTFLVEDSRQGEALRAELKEIVRKENSMHPDDWTVDFWEQPTTHLRSVFQEYVSREFDAWATVRYFALILIVLLLVPSLNLSGMISSRMDGRLAEMGVRKSFGAGRRTLLSQVMWENLLLTLMGGVLGLLLAWLALYVSREWVFTVFDQWPRTVPEGVDVRVSGEMLFAPLVFLAALAVCVLLNLLSALLPAWHSLRRPIVNSLNEKR</sequence>
<evidence type="ECO:0000256" key="6">
    <source>
        <dbReference type="SAM" id="Phobius"/>
    </source>
</evidence>
<protein>
    <submittedName>
        <fullName evidence="9">Putative ABC transporter permease component</fullName>
        <ecNumber evidence="9">3.6.3.-</ecNumber>
    </submittedName>
</protein>
<reference evidence="9 10" key="1">
    <citation type="submission" date="2019-02" db="EMBL/GenBank/DDBJ databases">
        <authorList>
            <consortium name="Pathogen Informatics"/>
        </authorList>
    </citation>
    <scope>NUCLEOTIDE SEQUENCE [LARGE SCALE GENOMIC DNA]</scope>
    <source>
        <strain evidence="9 10">3012STDY7078512</strain>
    </source>
</reference>
<dbReference type="PANTHER" id="PTHR30572">
    <property type="entry name" value="MEMBRANE COMPONENT OF TRANSPORTER-RELATED"/>
    <property type="match status" value="1"/>
</dbReference>
<gene>
    <name evidence="9" type="primary">macB_3</name>
    <name evidence="9" type="ORF">NCTC7812_00172</name>
</gene>
<dbReference type="GO" id="GO:0016787">
    <property type="term" value="F:hydrolase activity"/>
    <property type="evidence" value="ECO:0007669"/>
    <property type="project" value="UniProtKB-KW"/>
</dbReference>
<evidence type="ECO:0000313" key="9">
    <source>
        <dbReference type="EMBL" id="VFB12684.1"/>
    </source>
</evidence>
<keyword evidence="4 6" id="KW-1133">Transmembrane helix</keyword>
<dbReference type="PANTHER" id="PTHR30572:SF18">
    <property type="entry name" value="ABC-TYPE MACROLIDE FAMILY EXPORT SYSTEM PERMEASE COMPONENT 2"/>
    <property type="match status" value="1"/>
</dbReference>
<evidence type="ECO:0000259" key="7">
    <source>
        <dbReference type="Pfam" id="PF02687"/>
    </source>
</evidence>
<dbReference type="Pfam" id="PF02687">
    <property type="entry name" value="FtsX"/>
    <property type="match status" value="1"/>
</dbReference>
<dbReference type="Proteomes" id="UP000396835">
    <property type="component" value="Unassembled WGS sequence"/>
</dbReference>
<feature type="domain" description="MacB-like periplasmic core" evidence="8">
    <location>
        <begin position="23"/>
        <end position="254"/>
    </location>
</feature>
<dbReference type="GO" id="GO:0022857">
    <property type="term" value="F:transmembrane transporter activity"/>
    <property type="evidence" value="ECO:0007669"/>
    <property type="project" value="TreeGrafter"/>
</dbReference>
<feature type="transmembrane region" description="Helical" evidence="6">
    <location>
        <begin position="299"/>
        <end position="320"/>
    </location>
</feature>
<dbReference type="EMBL" id="CAACYH010000002">
    <property type="protein sequence ID" value="VFB12684.1"/>
    <property type="molecule type" value="Genomic_DNA"/>
</dbReference>
<accession>A0A449HZV0</accession>
<keyword evidence="9" id="KW-0378">Hydrolase</keyword>
<dbReference type="InterPro" id="IPR025857">
    <property type="entry name" value="MacB_PCD"/>
</dbReference>
<evidence type="ECO:0000256" key="3">
    <source>
        <dbReference type="ARBA" id="ARBA00022692"/>
    </source>
</evidence>
<evidence type="ECO:0000313" key="10">
    <source>
        <dbReference type="Proteomes" id="UP000396835"/>
    </source>
</evidence>
<keyword evidence="3 6" id="KW-0812">Transmembrane</keyword>
<dbReference type="EC" id="3.6.3.-" evidence="9"/>
<evidence type="ECO:0000256" key="5">
    <source>
        <dbReference type="ARBA" id="ARBA00023136"/>
    </source>
</evidence>
<name>A0A449HZV0_9BACE</name>
<organism evidence="9 10">
    <name type="scientific">Prevotella heparinolytica</name>
    <dbReference type="NCBI Taxonomy" id="28113"/>
    <lineage>
        <taxon>Bacteria</taxon>
        <taxon>Pseudomonadati</taxon>
        <taxon>Bacteroidota</taxon>
        <taxon>Bacteroidia</taxon>
        <taxon>Bacteroidales</taxon>
        <taxon>Bacteroidaceae</taxon>
        <taxon>Bacteroides</taxon>
    </lineage>
</organism>
<dbReference type="AlphaFoldDB" id="A0A449HZV0"/>
<keyword evidence="2" id="KW-1003">Cell membrane</keyword>
<feature type="transmembrane region" description="Helical" evidence="6">
    <location>
        <begin position="401"/>
        <end position="424"/>
    </location>
</feature>
<dbReference type="InterPro" id="IPR050250">
    <property type="entry name" value="Macrolide_Exporter_MacB"/>
</dbReference>
<dbReference type="GO" id="GO:0005886">
    <property type="term" value="C:plasma membrane"/>
    <property type="evidence" value="ECO:0007669"/>
    <property type="project" value="UniProtKB-SubCell"/>
</dbReference>
<comment type="subcellular location">
    <subcellularLocation>
        <location evidence="1">Cell membrane</location>
        <topology evidence="1">Multi-pass membrane protein</topology>
    </subcellularLocation>
</comment>
<evidence type="ECO:0000256" key="2">
    <source>
        <dbReference type="ARBA" id="ARBA00022475"/>
    </source>
</evidence>
<proteinExistence type="predicted"/>
<feature type="domain" description="ABC3 transporter permease C-terminal" evidence="7">
    <location>
        <begin position="302"/>
        <end position="433"/>
    </location>
</feature>
<feature type="transmembrane region" description="Helical" evidence="6">
    <location>
        <begin position="20"/>
        <end position="45"/>
    </location>
</feature>
<evidence type="ECO:0000256" key="1">
    <source>
        <dbReference type="ARBA" id="ARBA00004651"/>
    </source>
</evidence>
<dbReference type="Pfam" id="PF12704">
    <property type="entry name" value="MacB_PCD"/>
    <property type="match status" value="1"/>
</dbReference>